<evidence type="ECO:0008006" key="4">
    <source>
        <dbReference type="Google" id="ProtNLM"/>
    </source>
</evidence>
<gene>
    <name evidence="2" type="primary">A10p013790.1_BraROA</name>
    <name evidence="2" type="ORF">IGI04_039849</name>
</gene>
<feature type="compositionally biased region" description="Low complexity" evidence="1">
    <location>
        <begin position="181"/>
        <end position="192"/>
    </location>
</feature>
<evidence type="ECO:0000313" key="2">
    <source>
        <dbReference type="EMBL" id="KAG5375253.1"/>
    </source>
</evidence>
<organism evidence="2 3">
    <name type="scientific">Brassica rapa subsp. trilocularis</name>
    <dbReference type="NCBI Taxonomy" id="1813537"/>
    <lineage>
        <taxon>Eukaryota</taxon>
        <taxon>Viridiplantae</taxon>
        <taxon>Streptophyta</taxon>
        <taxon>Embryophyta</taxon>
        <taxon>Tracheophyta</taxon>
        <taxon>Spermatophyta</taxon>
        <taxon>Magnoliopsida</taxon>
        <taxon>eudicotyledons</taxon>
        <taxon>Gunneridae</taxon>
        <taxon>Pentapetalae</taxon>
        <taxon>rosids</taxon>
        <taxon>malvids</taxon>
        <taxon>Brassicales</taxon>
        <taxon>Brassicaceae</taxon>
        <taxon>Brassiceae</taxon>
        <taxon>Brassica</taxon>
    </lineage>
</organism>
<accession>A0ABQ7KQF3</accession>
<comment type="caution">
    <text evidence="2">The sequence shown here is derived from an EMBL/GenBank/DDBJ whole genome shotgun (WGS) entry which is preliminary data.</text>
</comment>
<protein>
    <recommendedName>
        <fullName evidence="4">DUF1985 domain-containing protein</fullName>
    </recommendedName>
</protein>
<proteinExistence type="predicted"/>
<reference evidence="2 3" key="1">
    <citation type="submission" date="2021-03" db="EMBL/GenBank/DDBJ databases">
        <authorList>
            <person name="King G.J."/>
            <person name="Bancroft I."/>
            <person name="Baten A."/>
            <person name="Bloomfield J."/>
            <person name="Borpatragohain P."/>
            <person name="He Z."/>
            <person name="Irish N."/>
            <person name="Irwin J."/>
            <person name="Liu K."/>
            <person name="Mauleon R.P."/>
            <person name="Moore J."/>
            <person name="Morris R."/>
            <person name="Ostergaard L."/>
            <person name="Wang B."/>
            <person name="Wells R."/>
        </authorList>
    </citation>
    <scope>NUCLEOTIDE SEQUENCE [LARGE SCALE GENOMIC DNA]</scope>
    <source>
        <strain evidence="2">R-o-18</strain>
        <tissue evidence="2">Leaf</tissue>
    </source>
</reference>
<evidence type="ECO:0000313" key="3">
    <source>
        <dbReference type="Proteomes" id="UP000823674"/>
    </source>
</evidence>
<keyword evidence="3" id="KW-1185">Reference proteome</keyword>
<dbReference type="EMBL" id="JADBGQ010000010">
    <property type="protein sequence ID" value="KAG5375253.1"/>
    <property type="molecule type" value="Genomic_DNA"/>
</dbReference>
<sequence>MQCDETLTPFSRATSHPPRSQSLQLSVFSSAACSSLPIRFTNNYRHGRLDSDFKINYLSLVYLLVQNQPPTWMVILQILEGLESHPSGSFLISRPDSAHIIKLIQCLLSRQLLCKLDYTLWTVFGADPLRLGLEEFGTIISLNFGDLLTTNLLPKTTLTTTRLTTAYLFTTLLTKSPLTADHNSPNHNSSSHKSPDHNSPDHNSPVKSFHNSPTDQVFVDHDKLRSHLIPRFFCLGGTFCSTTNVRFRLRLLMYSNATNLDCVVLSVVN</sequence>
<name>A0ABQ7KQF3_BRACM</name>
<feature type="region of interest" description="Disordered" evidence="1">
    <location>
        <begin position="180"/>
        <end position="209"/>
    </location>
</feature>
<evidence type="ECO:0000256" key="1">
    <source>
        <dbReference type="SAM" id="MobiDB-lite"/>
    </source>
</evidence>
<dbReference type="Proteomes" id="UP000823674">
    <property type="component" value="Chromosome A10"/>
</dbReference>